<dbReference type="EMBL" id="LK028747">
    <property type="protein sequence ID" value="CDS25145.1"/>
    <property type="molecule type" value="Genomic_DNA"/>
</dbReference>
<feature type="domain" description="WGR" evidence="1">
    <location>
        <begin position="1"/>
        <end position="71"/>
    </location>
</feature>
<proteinExistence type="predicted"/>
<dbReference type="Pfam" id="PF05406">
    <property type="entry name" value="WGR"/>
    <property type="match status" value="1"/>
</dbReference>
<dbReference type="InterPro" id="IPR036930">
    <property type="entry name" value="WGR_dom_sf"/>
</dbReference>
<protein>
    <submittedName>
        <fullName evidence="2 4">WGR domain containing protein</fullName>
    </submittedName>
</protein>
<dbReference type="InterPro" id="IPR008893">
    <property type="entry name" value="WGR_domain"/>
</dbReference>
<reference evidence="4" key="3">
    <citation type="submission" date="2020-10" db="UniProtKB">
        <authorList>
            <consortium name="WormBaseParasite"/>
        </authorList>
    </citation>
    <scope>IDENTIFICATION</scope>
</reference>
<evidence type="ECO:0000313" key="2">
    <source>
        <dbReference type="EMBL" id="CDS25145.1"/>
    </source>
</evidence>
<evidence type="ECO:0000313" key="4">
    <source>
        <dbReference type="WBParaSite" id="EgrG_002063300"/>
    </source>
</evidence>
<reference evidence="2 3" key="1">
    <citation type="journal article" date="2013" name="Nature">
        <title>The genomes of four tapeworm species reveal adaptations to parasitism.</title>
        <authorList>
            <person name="Tsai I.J."/>
            <person name="Zarowiecki M."/>
            <person name="Holroyd N."/>
            <person name="Garciarrubio A."/>
            <person name="Sanchez-Flores A."/>
            <person name="Brooks K.L."/>
            <person name="Tracey A."/>
            <person name="Bobes R.J."/>
            <person name="Fragoso G."/>
            <person name="Sciutto E."/>
            <person name="Aslett M."/>
            <person name="Beasley H."/>
            <person name="Bennett H.M."/>
            <person name="Cai J."/>
            <person name="Camicia F."/>
            <person name="Clark R."/>
            <person name="Cucher M."/>
            <person name="De Silva N."/>
            <person name="Day T.A."/>
            <person name="Deplazes P."/>
            <person name="Estrada K."/>
            <person name="Fernandez C."/>
            <person name="Holland P.W."/>
            <person name="Hou J."/>
            <person name="Hu S."/>
            <person name="Huckvale T."/>
            <person name="Hung S.S."/>
            <person name="Kamenetzky L."/>
            <person name="Keane J.A."/>
            <person name="Kiss F."/>
            <person name="Koziol U."/>
            <person name="Lambert O."/>
            <person name="Liu K."/>
            <person name="Luo X."/>
            <person name="Luo Y."/>
            <person name="Macchiaroli N."/>
            <person name="Nichol S."/>
            <person name="Paps J."/>
            <person name="Parkinson J."/>
            <person name="Pouchkina-Stantcheva N."/>
            <person name="Riddiford N."/>
            <person name="Rosenzvit M."/>
            <person name="Salinas G."/>
            <person name="Wasmuth J.D."/>
            <person name="Zamanian M."/>
            <person name="Zheng Y."/>
            <person name="Cai X."/>
            <person name="Soberon X."/>
            <person name="Olson P.D."/>
            <person name="Laclette J.P."/>
            <person name="Brehm K."/>
            <person name="Berriman M."/>
            <person name="Garciarrubio A."/>
            <person name="Bobes R.J."/>
            <person name="Fragoso G."/>
            <person name="Sanchez-Flores A."/>
            <person name="Estrada K."/>
            <person name="Cevallos M.A."/>
            <person name="Morett E."/>
            <person name="Gonzalez V."/>
            <person name="Portillo T."/>
            <person name="Ochoa-Leyva A."/>
            <person name="Jose M.V."/>
            <person name="Sciutto E."/>
            <person name="Landa A."/>
            <person name="Jimenez L."/>
            <person name="Valdes V."/>
            <person name="Carrero J.C."/>
            <person name="Larralde C."/>
            <person name="Morales-Montor J."/>
            <person name="Limon-Lason J."/>
            <person name="Soberon X."/>
            <person name="Laclette J.P."/>
        </authorList>
    </citation>
    <scope>NUCLEOTIDE SEQUENCE [LARGE SCALE GENOMIC DNA]</scope>
</reference>
<sequence>MLLVKQHATVTAITVRLQVLCSDKSPRQQRVLRAWGCIGTRIGGSGVGHLVSLDVAKEHFYDLFLKKTANS</sequence>
<dbReference type="PROSITE" id="PS51977">
    <property type="entry name" value="WGR"/>
    <property type="match status" value="1"/>
</dbReference>
<dbReference type="Proteomes" id="UP000492820">
    <property type="component" value="Unassembled WGS sequence"/>
</dbReference>
<dbReference type="WBParaSite" id="EgrG_002063300">
    <property type="protein sequence ID" value="EgrG_002063300"/>
    <property type="gene ID" value="EgrG_002063300"/>
</dbReference>
<evidence type="ECO:0000259" key="1">
    <source>
        <dbReference type="PROSITE" id="PS51977"/>
    </source>
</evidence>
<name>A0A068X541_ECHGR</name>
<dbReference type="AlphaFoldDB" id="A0A068X541"/>
<evidence type="ECO:0000313" key="3">
    <source>
        <dbReference type="Proteomes" id="UP000492820"/>
    </source>
</evidence>
<accession>A0A068X541</accession>
<dbReference type="SUPFAM" id="SSF142921">
    <property type="entry name" value="WGR domain-like"/>
    <property type="match status" value="1"/>
</dbReference>
<organism evidence="2">
    <name type="scientific">Echinococcus granulosus</name>
    <name type="common">Hydatid tapeworm</name>
    <dbReference type="NCBI Taxonomy" id="6210"/>
    <lineage>
        <taxon>Eukaryota</taxon>
        <taxon>Metazoa</taxon>
        <taxon>Spiralia</taxon>
        <taxon>Lophotrochozoa</taxon>
        <taxon>Platyhelminthes</taxon>
        <taxon>Cestoda</taxon>
        <taxon>Eucestoda</taxon>
        <taxon>Cyclophyllidea</taxon>
        <taxon>Taeniidae</taxon>
        <taxon>Echinococcus</taxon>
        <taxon>Echinococcus granulosus group</taxon>
    </lineage>
</organism>
<gene>
    <name evidence="2" type="ORF">EgrG_002063300</name>
</gene>
<reference evidence="2" key="2">
    <citation type="submission" date="2014-06" db="EMBL/GenBank/DDBJ databases">
        <authorList>
            <person name="Aslett M."/>
        </authorList>
    </citation>
    <scope>NUCLEOTIDE SEQUENCE</scope>
</reference>